<dbReference type="Proteomes" id="UP000003861">
    <property type="component" value="Unassembled WGS sequence"/>
</dbReference>
<reference evidence="3 4" key="2">
    <citation type="journal article" date="2013" name="PLoS ONE">
        <title>INDIGO - INtegrated Data Warehouse of MIcrobial GenOmes with Examples from the Red Sea Extremophiles.</title>
        <authorList>
            <person name="Alam I."/>
            <person name="Antunes A."/>
            <person name="Kamau A.A."/>
            <person name="Ba Alawi W."/>
            <person name="Kalkatawi M."/>
            <person name="Stingl U."/>
            <person name="Bajic V.B."/>
        </authorList>
    </citation>
    <scope>NUCLEOTIDE SEQUENCE [LARGE SCALE GENOMIC DNA]</scope>
    <source>
        <strain evidence="3 4">SARL4B</strain>
    </source>
</reference>
<evidence type="ECO:0000313" key="4">
    <source>
        <dbReference type="Proteomes" id="UP000003861"/>
    </source>
</evidence>
<feature type="region of interest" description="Disordered" evidence="1">
    <location>
        <begin position="18"/>
        <end position="38"/>
    </location>
</feature>
<gene>
    <name evidence="3" type="ORF">HLRTI_002611</name>
    <name evidence="2" type="ORF">HTIA_1010</name>
</gene>
<evidence type="ECO:0000313" key="5">
    <source>
        <dbReference type="Proteomes" id="UP000015381"/>
    </source>
</evidence>
<dbReference type="Proteomes" id="UP000015381">
    <property type="component" value="Chromosome I"/>
</dbReference>
<dbReference type="eggNOG" id="ENOG502N5JM">
    <property type="taxonomic scope" value="Archaea"/>
</dbReference>
<dbReference type="STRING" id="1033806.HTIA_1010"/>
<accession>F7PGA8</accession>
<reference evidence="2 5" key="3">
    <citation type="journal article" date="2014" name="Environ. Microbiol.">
        <title>Halorhabdus tiamatea: proteogenomics and glycosidase activity measurements identify the first cultivated euryarchaeon from a deep-sea anoxic brine lake as potential polysaccharide degrader.</title>
        <authorList>
            <person name="Werner J."/>
            <person name="Ferrer M."/>
            <person name="Michel G."/>
            <person name="Mann A.J."/>
            <person name="Huang S."/>
            <person name="Juarez S."/>
            <person name="Ciordia S."/>
            <person name="Albar J.P."/>
            <person name="Alcaide M."/>
            <person name="La Cono V."/>
            <person name="Yakimov M.M."/>
            <person name="Antunes A."/>
            <person name="Taborda M."/>
            <person name="Da Costa M.S."/>
            <person name="Amann R.I."/>
            <person name="Gloeckner F.O."/>
            <person name="Golyshina O.V."/>
            <person name="Golyshin P.N."/>
            <person name="Teeling H."/>
        </authorList>
    </citation>
    <scope>NUCLEOTIDE SEQUENCE [LARGE SCALE GENOMIC DNA]</scope>
    <source>
        <strain evidence="5">SARL4B</strain>
        <strain evidence="2">Type strain: SARL4B</strain>
    </source>
</reference>
<dbReference type="GeneID" id="23800428"/>
<organism evidence="3 4">
    <name type="scientific">Halorhabdus tiamatea SARL4B</name>
    <dbReference type="NCBI Taxonomy" id="1033806"/>
    <lineage>
        <taxon>Archaea</taxon>
        <taxon>Methanobacteriati</taxon>
        <taxon>Methanobacteriota</taxon>
        <taxon>Stenosarchaea group</taxon>
        <taxon>Halobacteria</taxon>
        <taxon>Halobacteriales</taxon>
        <taxon>Haloarculaceae</taxon>
        <taxon>Halorhabdus</taxon>
    </lineage>
</organism>
<keyword evidence="5" id="KW-1185">Reference proteome</keyword>
<dbReference type="OrthoDB" id="206017at2157"/>
<name>F7PGA8_9EURY</name>
<dbReference type="EMBL" id="HF571520">
    <property type="protein sequence ID" value="CCQ33148.1"/>
    <property type="molecule type" value="Genomic_DNA"/>
</dbReference>
<reference evidence="3 4" key="1">
    <citation type="journal article" date="2011" name="J. Bacteriol.">
        <title>Genome sequence of Halorhabdus tiamatea, the first archaeon isolated from a deep-sea anoxic brine lake.</title>
        <authorList>
            <person name="Antunes A."/>
            <person name="Alam I."/>
            <person name="Bajic V.B."/>
            <person name="Stingl U."/>
        </authorList>
    </citation>
    <scope>NUCLEOTIDE SEQUENCE [LARGE SCALE GENOMIC DNA]</scope>
    <source>
        <strain evidence="3 4">SARL4B</strain>
    </source>
</reference>
<dbReference type="RefSeq" id="WP_008524239.1">
    <property type="nucleotide sequence ID" value="NC_021921.1"/>
</dbReference>
<evidence type="ECO:0000313" key="3">
    <source>
        <dbReference type="EMBL" id="ERJ05380.1"/>
    </source>
</evidence>
<proteinExistence type="predicted"/>
<dbReference type="AlphaFoldDB" id="F7PGA8"/>
<dbReference type="PATRIC" id="fig|1033806.12.peg.1002"/>
<evidence type="ECO:0000313" key="2">
    <source>
        <dbReference type="EMBL" id="CCQ33148.1"/>
    </source>
</evidence>
<dbReference type="EMBL" id="AFNT02000034">
    <property type="protein sequence ID" value="ERJ05380.1"/>
    <property type="molecule type" value="Genomic_DNA"/>
</dbReference>
<dbReference type="KEGG" id="hti:HTIA_1010"/>
<sequence length="80" mass="9238">MKDAELLRRELRAAREELIRKRAGSPDEPGTTTSRLPLMPDRDEAHLRLALMDVEALEAHVDRLERDLDDLEHGIDRPDE</sequence>
<dbReference type="HOGENOM" id="CLU_2581324_0_0_2"/>
<protein>
    <submittedName>
        <fullName evidence="3">Uncharacterized protein</fullName>
    </submittedName>
</protein>
<evidence type="ECO:0000256" key="1">
    <source>
        <dbReference type="SAM" id="MobiDB-lite"/>
    </source>
</evidence>